<organism evidence="2 3">
    <name type="scientific">Cytobacillus kochii</name>
    <dbReference type="NCBI Taxonomy" id="859143"/>
    <lineage>
        <taxon>Bacteria</taxon>
        <taxon>Bacillati</taxon>
        <taxon>Bacillota</taxon>
        <taxon>Bacilli</taxon>
        <taxon>Bacillales</taxon>
        <taxon>Bacillaceae</taxon>
        <taxon>Cytobacillus</taxon>
    </lineage>
</organism>
<dbReference type="Proteomes" id="UP000215137">
    <property type="component" value="Chromosome"/>
</dbReference>
<proteinExistence type="inferred from homology"/>
<evidence type="ECO:0000313" key="2">
    <source>
        <dbReference type="EMBL" id="ASV67178.1"/>
    </source>
</evidence>
<dbReference type="InterPro" id="IPR036689">
    <property type="entry name" value="ESAT-6-like_sf"/>
</dbReference>
<dbReference type="Gene3D" id="1.10.287.1060">
    <property type="entry name" value="ESAT-6-like"/>
    <property type="match status" value="1"/>
</dbReference>
<dbReference type="RefSeq" id="WP_095370753.1">
    <property type="nucleotide sequence ID" value="NZ_CP022983.1"/>
</dbReference>
<dbReference type="SUPFAM" id="SSF140453">
    <property type="entry name" value="EsxAB dimer-like"/>
    <property type="match status" value="1"/>
</dbReference>
<dbReference type="Pfam" id="PF06013">
    <property type="entry name" value="WXG100"/>
    <property type="match status" value="1"/>
</dbReference>
<accession>A0A248TG53</accession>
<dbReference type="NCBIfam" id="TIGR03930">
    <property type="entry name" value="WXG100_ESAT6"/>
    <property type="match status" value="1"/>
</dbReference>
<dbReference type="InterPro" id="IPR010310">
    <property type="entry name" value="T7SS_ESAT-6-like"/>
</dbReference>
<keyword evidence="3" id="KW-1185">Reference proteome</keyword>
<protein>
    <recommendedName>
        <fullName evidence="1">ESAT-6-like protein</fullName>
    </recommendedName>
</protein>
<comment type="similarity">
    <text evidence="1">Belongs to the WXG100 family.</text>
</comment>
<reference evidence="2 3" key="1">
    <citation type="submission" date="2017-08" db="EMBL/GenBank/DDBJ databases">
        <title>Complete Genome Sequence of Bacillus kochii Oregon-R-modENCODE STRAIN BDGP4, isolated from Drosophila melanogaster gut.</title>
        <authorList>
            <person name="Wan K.H."/>
            <person name="Yu C."/>
            <person name="Park S."/>
            <person name="Hammonds A.S."/>
            <person name="Booth B.W."/>
            <person name="Celniker S.E."/>
        </authorList>
    </citation>
    <scope>NUCLEOTIDE SEQUENCE [LARGE SCALE GENOMIC DNA]</scope>
    <source>
        <strain evidence="2 3">BDGP4</strain>
    </source>
</reference>
<evidence type="ECO:0000313" key="3">
    <source>
        <dbReference type="Proteomes" id="UP000215137"/>
    </source>
</evidence>
<dbReference type="OrthoDB" id="4978934at2"/>
<dbReference type="KEGG" id="bko:CKF48_07460"/>
<sequence length="97" mass="10858">MSGIIRVTPAELEAMSARYNNESSQVEDQLSRLDRMIDELQSMWEGESSRAFADQYVALRPSIVDMQRLLTEVSVQLKNTGHALADADSQIASQIRS</sequence>
<name>A0A248TG53_9BACI</name>
<dbReference type="AlphaFoldDB" id="A0A248TG53"/>
<evidence type="ECO:0000256" key="1">
    <source>
        <dbReference type="RuleBase" id="RU362001"/>
    </source>
</evidence>
<dbReference type="EMBL" id="CP022983">
    <property type="protein sequence ID" value="ASV67178.1"/>
    <property type="molecule type" value="Genomic_DNA"/>
</dbReference>
<gene>
    <name evidence="2" type="ORF">CKF48_07460</name>
</gene>